<dbReference type="OrthoDB" id="1421090at2759"/>
<dbReference type="EMBL" id="JACMRX010000006">
    <property type="protein sequence ID" value="KAF7988133.1"/>
    <property type="molecule type" value="Genomic_DNA"/>
</dbReference>
<comment type="subcellular location">
    <subcellularLocation>
        <location evidence="1">Membrane</location>
        <topology evidence="1">Single-pass type I membrane protein</topology>
    </subcellularLocation>
</comment>
<evidence type="ECO:0000256" key="4">
    <source>
        <dbReference type="ARBA" id="ARBA00022692"/>
    </source>
</evidence>
<keyword evidence="4 11" id="KW-0812">Transmembrane</keyword>
<dbReference type="PROSITE" id="PS51450">
    <property type="entry name" value="LRR"/>
    <property type="match status" value="2"/>
</dbReference>
<dbReference type="PIRSF" id="PIRSF037595">
    <property type="entry name" value="Toll-like_receptor"/>
    <property type="match status" value="1"/>
</dbReference>
<dbReference type="InterPro" id="IPR001611">
    <property type="entry name" value="Leu-rich_rpt"/>
</dbReference>
<reference evidence="13 14" key="1">
    <citation type="submission" date="2020-08" db="EMBL/GenBank/DDBJ databases">
        <title>Aphidius gifuensis genome sequencing and assembly.</title>
        <authorList>
            <person name="Du Z."/>
        </authorList>
    </citation>
    <scope>NUCLEOTIDE SEQUENCE [LARGE SCALE GENOMIC DNA]</scope>
    <source>
        <strain evidence="13">YNYX2018</strain>
        <tissue evidence="13">Adults</tissue>
    </source>
</reference>
<feature type="transmembrane region" description="Helical" evidence="11">
    <location>
        <begin position="553"/>
        <end position="578"/>
    </location>
</feature>
<keyword evidence="14" id="KW-1185">Reference proteome</keyword>
<keyword evidence="7 11" id="KW-1133">Transmembrane helix</keyword>
<keyword evidence="6" id="KW-0677">Repeat</keyword>
<protein>
    <recommendedName>
        <fullName evidence="12">TIR domain-containing protein</fullName>
    </recommendedName>
</protein>
<evidence type="ECO:0000256" key="10">
    <source>
        <dbReference type="ARBA" id="ARBA00023180"/>
    </source>
</evidence>
<gene>
    <name evidence="13" type="ORF">HCN44_007627</name>
</gene>
<dbReference type="InterPro" id="IPR032675">
    <property type="entry name" value="LRR_dom_sf"/>
</dbReference>
<dbReference type="AlphaFoldDB" id="A0A834XKV5"/>
<dbReference type="Pfam" id="PF01582">
    <property type="entry name" value="TIR"/>
    <property type="match status" value="1"/>
</dbReference>
<comment type="similarity">
    <text evidence="2">Belongs to the Toll-like receptor family.</text>
</comment>
<dbReference type="GO" id="GO:0004888">
    <property type="term" value="F:transmembrane signaling receptor activity"/>
    <property type="evidence" value="ECO:0007669"/>
    <property type="project" value="InterPro"/>
</dbReference>
<dbReference type="GO" id="GO:0006955">
    <property type="term" value="P:immune response"/>
    <property type="evidence" value="ECO:0007669"/>
    <property type="project" value="InterPro"/>
</dbReference>
<evidence type="ECO:0000313" key="13">
    <source>
        <dbReference type="EMBL" id="KAF7988133.1"/>
    </source>
</evidence>
<comment type="caution">
    <text evidence="13">The sequence shown here is derived from an EMBL/GenBank/DDBJ whole genome shotgun (WGS) entry which is preliminary data.</text>
</comment>
<accession>A0A834XKV5</accession>
<dbReference type="Gene3D" id="3.80.10.10">
    <property type="entry name" value="Ribonuclease Inhibitor"/>
    <property type="match status" value="3"/>
</dbReference>
<evidence type="ECO:0000259" key="12">
    <source>
        <dbReference type="PROSITE" id="PS50104"/>
    </source>
</evidence>
<dbReference type="PANTHER" id="PTHR24365:SF541">
    <property type="entry name" value="PROTEIN TOLL-RELATED"/>
    <property type="match status" value="1"/>
</dbReference>
<dbReference type="InterPro" id="IPR000483">
    <property type="entry name" value="Cys-rich_flank_reg_C"/>
</dbReference>
<evidence type="ECO:0000256" key="8">
    <source>
        <dbReference type="ARBA" id="ARBA00023136"/>
    </source>
</evidence>
<dbReference type="PANTHER" id="PTHR24365">
    <property type="entry name" value="TOLL-LIKE RECEPTOR"/>
    <property type="match status" value="1"/>
</dbReference>
<dbReference type="InterPro" id="IPR035897">
    <property type="entry name" value="Toll_tir_struct_dom_sf"/>
</dbReference>
<evidence type="ECO:0000256" key="7">
    <source>
        <dbReference type="ARBA" id="ARBA00022989"/>
    </source>
</evidence>
<name>A0A834XKV5_APHGI</name>
<sequence>MESLKVVDIRQNNLQNLSADMFFELSNIESINLSHNNLTNLPLELLKNSKKIIEFKLNYNNQNLQTIPSLFFAKLSRIRVIEMTGSGLLFLPENIFLSLFNLEYIHLEYNFLKNLSINIFNESYSLKEIHLGHNEIETLPIGIFSSLINLRILDLSWNQLETITTGLFEGLENLEQLIIDGNKIKEIEQNALCFLKNLLIAKFSNNNLTTVLNTLENNNTIFHCLFNIQQLHLENNQITDIFKNWTSFMNLNYLNLRNNHVKSINIGSIKSSDYSNLSIYLENNKIQTIEFDNCHNELSFSYFFELFIDNNPLICDCKIYKLLFYLEERSTVSSLNDFYVKNYQINIGNLKCHGPEFSKTTKILELNSKTFECLDTDYCPKICNCKMLPEGEKYTIDCSQKNLTEAPSMIMAPEGYHVELNLTNNSIKAMPNMSQPGYEKVSLLSLENNKINHLNDTNLSTNLRVLNLKNNELININNSVLNFIKNKMNLSVLMLDNNPWRCNCETREFLKFLKTINSTINLDNVTCHVNDKKIISLSQEELCHHENKWINNFIIINCLIMIIIIIVIIFLTTILCCCHFKIWLYDLFSCCFIGDKKENNKQFDAFLIFSELDENVLIDKLIKPLEESRGFELCVNYSDWPRSRYDNLSNGVVEEVENSKRVVLILSRNFINIEWSKYPSIYRQILSDKSANIIVIIYDKNLSINNIDSELRGYLKRHTCLDWDDPWFWKKLNFALPHKYKTKEKLKIVY</sequence>
<evidence type="ECO:0000256" key="11">
    <source>
        <dbReference type="SAM" id="Phobius"/>
    </source>
</evidence>
<dbReference type="SMART" id="SM00255">
    <property type="entry name" value="TIR"/>
    <property type="match status" value="1"/>
</dbReference>
<dbReference type="SMART" id="SM00082">
    <property type="entry name" value="LRRCT"/>
    <property type="match status" value="2"/>
</dbReference>
<dbReference type="SUPFAM" id="SSF52058">
    <property type="entry name" value="L domain-like"/>
    <property type="match status" value="2"/>
</dbReference>
<dbReference type="GO" id="GO:0005886">
    <property type="term" value="C:plasma membrane"/>
    <property type="evidence" value="ECO:0007669"/>
    <property type="project" value="TreeGrafter"/>
</dbReference>
<dbReference type="Gene3D" id="3.40.50.10140">
    <property type="entry name" value="Toll/interleukin-1 receptor homology (TIR) domain"/>
    <property type="match status" value="1"/>
</dbReference>
<evidence type="ECO:0000256" key="1">
    <source>
        <dbReference type="ARBA" id="ARBA00004479"/>
    </source>
</evidence>
<evidence type="ECO:0000256" key="9">
    <source>
        <dbReference type="ARBA" id="ARBA00023170"/>
    </source>
</evidence>
<dbReference type="GO" id="GO:0002224">
    <property type="term" value="P:toll-like receptor signaling pathway"/>
    <property type="evidence" value="ECO:0007669"/>
    <property type="project" value="InterPro"/>
</dbReference>
<dbReference type="InterPro" id="IPR003591">
    <property type="entry name" value="Leu-rich_rpt_typical-subtyp"/>
</dbReference>
<feature type="domain" description="TIR" evidence="12">
    <location>
        <begin position="601"/>
        <end position="736"/>
    </location>
</feature>
<keyword evidence="10" id="KW-0325">Glycoprotein</keyword>
<keyword evidence="9" id="KW-0675">Receptor</keyword>
<dbReference type="SMART" id="SM00369">
    <property type="entry name" value="LRR_TYP"/>
    <property type="match status" value="7"/>
</dbReference>
<evidence type="ECO:0000256" key="3">
    <source>
        <dbReference type="ARBA" id="ARBA00022614"/>
    </source>
</evidence>
<dbReference type="Pfam" id="PF13855">
    <property type="entry name" value="LRR_8"/>
    <property type="match status" value="2"/>
</dbReference>
<organism evidence="13 14">
    <name type="scientific">Aphidius gifuensis</name>
    <name type="common">Parasitoid wasp</name>
    <dbReference type="NCBI Taxonomy" id="684658"/>
    <lineage>
        <taxon>Eukaryota</taxon>
        <taxon>Metazoa</taxon>
        <taxon>Ecdysozoa</taxon>
        <taxon>Arthropoda</taxon>
        <taxon>Hexapoda</taxon>
        <taxon>Insecta</taxon>
        <taxon>Pterygota</taxon>
        <taxon>Neoptera</taxon>
        <taxon>Endopterygota</taxon>
        <taxon>Hymenoptera</taxon>
        <taxon>Apocrita</taxon>
        <taxon>Ichneumonoidea</taxon>
        <taxon>Braconidae</taxon>
        <taxon>Aphidiinae</taxon>
        <taxon>Aphidius</taxon>
    </lineage>
</organism>
<dbReference type="Proteomes" id="UP000639338">
    <property type="component" value="Unassembled WGS sequence"/>
</dbReference>
<keyword evidence="5" id="KW-0732">Signal</keyword>
<keyword evidence="8 11" id="KW-0472">Membrane</keyword>
<dbReference type="PROSITE" id="PS50104">
    <property type="entry name" value="TIR"/>
    <property type="match status" value="1"/>
</dbReference>
<evidence type="ECO:0000313" key="14">
    <source>
        <dbReference type="Proteomes" id="UP000639338"/>
    </source>
</evidence>
<evidence type="ECO:0000256" key="6">
    <source>
        <dbReference type="ARBA" id="ARBA00022737"/>
    </source>
</evidence>
<proteinExistence type="inferred from homology"/>
<dbReference type="InterPro" id="IPR000157">
    <property type="entry name" value="TIR_dom"/>
</dbReference>
<evidence type="ECO:0000256" key="5">
    <source>
        <dbReference type="ARBA" id="ARBA00022729"/>
    </source>
</evidence>
<keyword evidence="3" id="KW-0433">Leucine-rich repeat</keyword>
<dbReference type="InterPro" id="IPR017241">
    <property type="entry name" value="Toll-like_receptor"/>
</dbReference>
<evidence type="ECO:0000256" key="2">
    <source>
        <dbReference type="ARBA" id="ARBA00009634"/>
    </source>
</evidence>
<dbReference type="SUPFAM" id="SSF52200">
    <property type="entry name" value="Toll/Interleukin receptor TIR domain"/>
    <property type="match status" value="1"/>
</dbReference>